<evidence type="ECO:0000313" key="1">
    <source>
        <dbReference type="EMBL" id="EFO99975.1"/>
    </source>
</evidence>
<dbReference type="eggNOG" id="ENOG502TJZG">
    <property type="taxonomic scope" value="Eukaryota"/>
</dbReference>
<sequence>MNITEGRARGGNELRKTTTCSTQLANKRSDFGEFPVSVRCSVISGTYSILNVHFVFRYLTLKNNHILNEYFMPYGLVFSVIYVILDMIVWGSIDYFCLHSAPDMRDYIRASFKELYNENIDNINFVAGMFSFS</sequence>
<protein>
    <submittedName>
        <fullName evidence="1">Uncharacterized protein</fullName>
    </submittedName>
</protein>
<keyword evidence="2" id="KW-1185">Reference proteome</keyword>
<dbReference type="Pfam" id="PF10319">
    <property type="entry name" value="7TM_GPCR_Srj"/>
    <property type="match status" value="1"/>
</dbReference>
<dbReference type="PANTHER" id="PTHR45907:SF8">
    <property type="entry name" value="SERPENTINE RECEPTOR, CLASS J"/>
    <property type="match status" value="1"/>
</dbReference>
<gene>
    <name evidence="1" type="ORF">CRE_18445</name>
</gene>
<dbReference type="Proteomes" id="UP000008281">
    <property type="component" value="Unassembled WGS sequence"/>
</dbReference>
<organism evidence="2">
    <name type="scientific">Caenorhabditis remanei</name>
    <name type="common">Caenorhabditis vulgaris</name>
    <dbReference type="NCBI Taxonomy" id="31234"/>
    <lineage>
        <taxon>Eukaryota</taxon>
        <taxon>Metazoa</taxon>
        <taxon>Ecdysozoa</taxon>
        <taxon>Nematoda</taxon>
        <taxon>Chromadorea</taxon>
        <taxon>Rhabditida</taxon>
        <taxon>Rhabditina</taxon>
        <taxon>Rhabditomorpha</taxon>
        <taxon>Rhabditoidea</taxon>
        <taxon>Rhabditidae</taxon>
        <taxon>Peloderinae</taxon>
        <taxon>Caenorhabditis</taxon>
    </lineage>
</organism>
<proteinExistence type="predicted"/>
<dbReference type="EMBL" id="DS268410">
    <property type="protein sequence ID" value="EFO99975.1"/>
    <property type="molecule type" value="Genomic_DNA"/>
</dbReference>
<dbReference type="PANTHER" id="PTHR45907">
    <property type="entry name" value="SERPENTINE RECEPTOR, CLASS J"/>
    <property type="match status" value="1"/>
</dbReference>
<reference evidence="1" key="1">
    <citation type="submission" date="2007-07" db="EMBL/GenBank/DDBJ databases">
        <title>PCAP assembly of the Caenorhabditis remanei genome.</title>
        <authorList>
            <consortium name="The Caenorhabditis remanei Sequencing Consortium"/>
            <person name="Wilson R.K."/>
        </authorList>
    </citation>
    <scope>NUCLEOTIDE SEQUENCE [LARGE SCALE GENOMIC DNA]</scope>
    <source>
        <strain evidence="1">PB4641</strain>
    </source>
</reference>
<evidence type="ECO:0000313" key="2">
    <source>
        <dbReference type="Proteomes" id="UP000008281"/>
    </source>
</evidence>
<dbReference type="OrthoDB" id="10412541at2759"/>
<name>E3LKG0_CAERE</name>
<dbReference type="HOGENOM" id="CLU_1908632_0_0_1"/>
<accession>E3LKG0</accession>
<dbReference type="InterPro" id="IPR019423">
    <property type="entry name" value="7TM_GPCR_serpentine_rcpt_Srj"/>
</dbReference>
<dbReference type="AlphaFoldDB" id="E3LKG0"/>